<evidence type="ECO:0000313" key="2">
    <source>
        <dbReference type="Proteomes" id="UP001528411"/>
    </source>
</evidence>
<gene>
    <name evidence="1" type="ORF">PN838_00495</name>
</gene>
<dbReference type="EMBL" id="JAQOMS010000002">
    <property type="protein sequence ID" value="MDC2887599.1"/>
    <property type="molecule type" value="Genomic_DNA"/>
</dbReference>
<evidence type="ECO:0000313" key="1">
    <source>
        <dbReference type="EMBL" id="MDC2887599.1"/>
    </source>
</evidence>
<name>A0ABT5F8Z2_9GAMM</name>
<dbReference type="Proteomes" id="UP001528411">
    <property type="component" value="Unassembled WGS sequence"/>
</dbReference>
<keyword evidence="2" id="KW-1185">Reference proteome</keyword>
<organism evidence="1 2">
    <name type="scientific">Psychrosphaera algicola</name>
    <dbReference type="NCBI Taxonomy" id="3023714"/>
    <lineage>
        <taxon>Bacteria</taxon>
        <taxon>Pseudomonadati</taxon>
        <taxon>Pseudomonadota</taxon>
        <taxon>Gammaproteobacteria</taxon>
        <taxon>Alteromonadales</taxon>
        <taxon>Pseudoalteromonadaceae</taxon>
        <taxon>Psychrosphaera</taxon>
    </lineage>
</organism>
<sequence length="70" mass="7783">MFDAYQYEGDYSGWDVLVHVANSAYDIVGDTQAKNALLANWTTDQDYAQRVDNLAAGLVSAVTNRNVHFL</sequence>
<reference evidence="1 2" key="1">
    <citation type="submission" date="2023-01" db="EMBL/GenBank/DDBJ databases">
        <title>Psychrosphaera sp. nov., isolated from marine algae.</title>
        <authorList>
            <person name="Bayburt H."/>
            <person name="Choi B.J."/>
            <person name="Kim J.M."/>
            <person name="Choi D.G."/>
            <person name="Jeon C.O."/>
        </authorList>
    </citation>
    <scope>NUCLEOTIDE SEQUENCE [LARGE SCALE GENOMIC DNA]</scope>
    <source>
        <strain evidence="1 2">G1-22</strain>
    </source>
</reference>
<comment type="caution">
    <text evidence="1">The sequence shown here is derived from an EMBL/GenBank/DDBJ whole genome shotgun (WGS) entry which is preliminary data.</text>
</comment>
<accession>A0ABT5F8Z2</accession>
<proteinExistence type="predicted"/>
<dbReference type="RefSeq" id="WP_272179424.1">
    <property type="nucleotide sequence ID" value="NZ_JAQOMS010000002.1"/>
</dbReference>
<protein>
    <submittedName>
        <fullName evidence="1">Uncharacterized protein</fullName>
    </submittedName>
</protein>